<dbReference type="Pfam" id="PF00240">
    <property type="entry name" value="ubiquitin"/>
    <property type="match status" value="1"/>
</dbReference>
<feature type="region of interest" description="Disordered" evidence="20">
    <location>
        <begin position="118"/>
        <end position="167"/>
    </location>
</feature>
<keyword evidence="15 18" id="KW-0539">Nucleus</keyword>
<dbReference type="SMART" id="SM00213">
    <property type="entry name" value="UBQ"/>
    <property type="match status" value="1"/>
</dbReference>
<evidence type="ECO:0000256" key="9">
    <source>
        <dbReference type="ARBA" id="ARBA00022786"/>
    </source>
</evidence>
<evidence type="ECO:0000256" key="14">
    <source>
        <dbReference type="ARBA" id="ARBA00023163"/>
    </source>
</evidence>
<dbReference type="InterPro" id="IPR013083">
    <property type="entry name" value="Znf_RING/FYVE/PHD"/>
</dbReference>
<dbReference type="Gene3D" id="3.30.40.10">
    <property type="entry name" value="Zinc/RING finger domain, C3HC4 (zinc finger)"/>
    <property type="match status" value="1"/>
</dbReference>
<dbReference type="PROSITE" id="PS50016">
    <property type="entry name" value="ZF_PHD_2"/>
    <property type="match status" value="1"/>
</dbReference>
<dbReference type="GO" id="GO:0061630">
    <property type="term" value="F:ubiquitin protein ligase activity"/>
    <property type="evidence" value="ECO:0007669"/>
    <property type="project" value="UniProtKB-UniRule"/>
</dbReference>
<accession>A0A8C0EQW9</accession>
<dbReference type="GO" id="GO:0003677">
    <property type="term" value="F:DNA binding"/>
    <property type="evidence" value="ECO:0007669"/>
    <property type="project" value="UniProtKB-KW"/>
</dbReference>
<comment type="domain">
    <text evidence="19">The YDG domain mediates the interaction with histone H3.</text>
</comment>
<evidence type="ECO:0000259" key="23">
    <source>
        <dbReference type="PROSITE" id="PS50089"/>
    </source>
</evidence>
<dbReference type="CDD" id="cd20455">
    <property type="entry name" value="Tudor_UHRF1_rpt1"/>
    <property type="match status" value="1"/>
</dbReference>
<feature type="domain" description="RING-type" evidence="23">
    <location>
        <begin position="763"/>
        <end position="802"/>
    </location>
</feature>
<dbReference type="InterPro" id="IPR011011">
    <property type="entry name" value="Znf_FYVE_PHD"/>
</dbReference>
<evidence type="ECO:0000256" key="4">
    <source>
        <dbReference type="ARBA" id="ARBA00022553"/>
    </source>
</evidence>
<comment type="subcellular location">
    <subcellularLocation>
        <location evidence="18 19">Nucleus</location>
    </subcellularLocation>
</comment>
<dbReference type="Gene3D" id="2.30.30.140">
    <property type="match status" value="1"/>
</dbReference>
<dbReference type="SMART" id="SM00249">
    <property type="entry name" value="PHD"/>
    <property type="match status" value="1"/>
</dbReference>
<comment type="domain">
    <text evidence="19">The tudor-like regions specifically recognize and bind histone H3 unmethylated at 'Arg-2' (H3R2me0), while the PHD-type zinc finger specifically recognizes and binds histone H3 trimethylated at 'Lys-9' (H3K9me3).</text>
</comment>
<evidence type="ECO:0000256" key="1">
    <source>
        <dbReference type="ARBA" id="ARBA00000900"/>
    </source>
</evidence>
<dbReference type="InterPro" id="IPR017907">
    <property type="entry name" value="Znf_RING_CS"/>
</dbReference>
<evidence type="ECO:0000256" key="12">
    <source>
        <dbReference type="ARBA" id="ARBA00023015"/>
    </source>
</evidence>
<dbReference type="InterPro" id="IPR029071">
    <property type="entry name" value="Ubiquitin-like_domsf"/>
</dbReference>
<dbReference type="InterPro" id="IPR045134">
    <property type="entry name" value="UHRF1/2-like"/>
</dbReference>
<feature type="domain" description="YDG" evidence="24">
    <location>
        <begin position="464"/>
        <end position="627"/>
    </location>
</feature>
<dbReference type="InterPro" id="IPR001841">
    <property type="entry name" value="Znf_RING"/>
</dbReference>
<dbReference type="PROSITE" id="PS50053">
    <property type="entry name" value="UBIQUITIN_2"/>
    <property type="match status" value="1"/>
</dbReference>
<keyword evidence="10 19" id="KW-0862">Zinc</keyword>
<evidence type="ECO:0000313" key="25">
    <source>
        <dbReference type="Ensembl" id="ENSBOBP00000007287.1"/>
    </source>
</evidence>
<dbReference type="Ensembl" id="ENSBOBT00000007484.1">
    <property type="protein sequence ID" value="ENSBOBP00000007287.1"/>
    <property type="gene ID" value="ENSBOBG00000003375.1"/>
</dbReference>
<dbReference type="Pfam" id="PF02182">
    <property type="entry name" value="SAD_SRA"/>
    <property type="match status" value="1"/>
</dbReference>
<dbReference type="PANTHER" id="PTHR14140">
    <property type="entry name" value="E3 UBIQUITIN-PROTEIN LIGASE UHRF-RELATED"/>
    <property type="match status" value="1"/>
</dbReference>
<dbReference type="CDD" id="cd20457">
    <property type="entry name" value="Tudor_UHRF1_rpt2"/>
    <property type="match status" value="1"/>
</dbReference>
<dbReference type="GO" id="GO:0008270">
    <property type="term" value="F:zinc ion binding"/>
    <property type="evidence" value="ECO:0007669"/>
    <property type="project" value="UniProtKB-KW"/>
</dbReference>
<dbReference type="GO" id="GO:0016567">
    <property type="term" value="P:protein ubiquitination"/>
    <property type="evidence" value="ECO:0007669"/>
    <property type="project" value="UniProtKB-UniRule"/>
</dbReference>
<comment type="pathway">
    <text evidence="2 19">Protein modification; protein ubiquitination.</text>
</comment>
<dbReference type="Pfam" id="PF12148">
    <property type="entry name" value="TTD"/>
    <property type="match status" value="1"/>
</dbReference>
<keyword evidence="11" id="KW-0156">Chromatin regulator</keyword>
<evidence type="ECO:0000256" key="19">
    <source>
        <dbReference type="RuleBase" id="RU369101"/>
    </source>
</evidence>
<feature type="domain" description="RING-type" evidence="23">
    <location>
        <begin position="363"/>
        <end position="409"/>
    </location>
</feature>
<evidence type="ECO:0000259" key="21">
    <source>
        <dbReference type="PROSITE" id="PS50016"/>
    </source>
</evidence>
<dbReference type="PANTHER" id="PTHR14140:SF2">
    <property type="entry name" value="E3 UBIQUITIN-PROTEIN LIGASE UHRF1"/>
    <property type="match status" value="1"/>
</dbReference>
<dbReference type="Pfam" id="PF00628">
    <property type="entry name" value="PHD"/>
    <property type="match status" value="1"/>
</dbReference>
<dbReference type="Gene3D" id="2.30.30.1150">
    <property type="match status" value="1"/>
</dbReference>
<keyword evidence="14" id="KW-0804">Transcription</keyword>
<feature type="compositionally biased region" description="Basic and acidic residues" evidence="20">
    <location>
        <begin position="661"/>
        <end position="670"/>
    </location>
</feature>
<dbReference type="InterPro" id="IPR021991">
    <property type="entry name" value="TTD_dom"/>
</dbReference>
<dbReference type="CDD" id="cd16769">
    <property type="entry name" value="RING-HC_UHRF1"/>
    <property type="match status" value="1"/>
</dbReference>
<dbReference type="CDD" id="cd17122">
    <property type="entry name" value="Ubl_UHRF1"/>
    <property type="match status" value="1"/>
</dbReference>
<evidence type="ECO:0000256" key="20">
    <source>
        <dbReference type="SAM" id="MobiDB-lite"/>
    </source>
</evidence>
<evidence type="ECO:0000259" key="22">
    <source>
        <dbReference type="PROSITE" id="PS50053"/>
    </source>
</evidence>
<dbReference type="InterPro" id="IPR019787">
    <property type="entry name" value="Znf_PHD-finger"/>
</dbReference>
<dbReference type="Gene3D" id="3.10.20.90">
    <property type="entry name" value="Phosphatidylinositol 3-kinase Catalytic Subunit, Chain A, domain 1"/>
    <property type="match status" value="1"/>
</dbReference>
<dbReference type="GO" id="GO:0005634">
    <property type="term" value="C:nucleus"/>
    <property type="evidence" value="ECO:0007669"/>
    <property type="project" value="UniProtKB-SubCell"/>
</dbReference>
<dbReference type="Gene3D" id="2.30.280.10">
    <property type="entry name" value="SRA-YDG"/>
    <property type="match status" value="1"/>
</dbReference>
<keyword evidence="3" id="KW-0678">Repressor</keyword>
<keyword evidence="9 19" id="KW-0833">Ubl conjugation pathway</keyword>
<evidence type="ECO:0000256" key="3">
    <source>
        <dbReference type="ARBA" id="ARBA00022491"/>
    </source>
</evidence>
<comment type="function">
    <text evidence="19">Multi domain E3 ubiquitin ligase that also plays a role in DNA methylation and histone modifications.</text>
</comment>
<evidence type="ECO:0000256" key="5">
    <source>
        <dbReference type="ARBA" id="ARBA00022679"/>
    </source>
</evidence>
<dbReference type="InterPro" id="IPR015947">
    <property type="entry name" value="PUA-like_sf"/>
</dbReference>
<keyword evidence="12" id="KW-0805">Transcription regulation</keyword>
<proteinExistence type="predicted"/>
<feature type="domain" description="Ubiquitin-like" evidence="22">
    <location>
        <begin position="37"/>
        <end position="114"/>
    </location>
</feature>
<reference evidence="25" key="1">
    <citation type="submission" date="2025-08" db="UniProtKB">
        <authorList>
            <consortium name="Ensembl"/>
        </authorList>
    </citation>
    <scope>IDENTIFICATION</scope>
</reference>
<evidence type="ECO:0000256" key="2">
    <source>
        <dbReference type="ARBA" id="ARBA00004906"/>
    </source>
</evidence>
<keyword evidence="16" id="KW-0131">Cell cycle</keyword>
<evidence type="ECO:0000256" key="10">
    <source>
        <dbReference type="ARBA" id="ARBA00022833"/>
    </source>
</evidence>
<keyword evidence="5 19" id="KW-0808">Transferase</keyword>
<dbReference type="InterPro" id="IPR036987">
    <property type="entry name" value="SRA-YDG_sf"/>
</dbReference>
<reference evidence="25" key="2">
    <citation type="submission" date="2025-09" db="UniProtKB">
        <authorList>
            <consortium name="Ensembl"/>
        </authorList>
    </citation>
    <scope>IDENTIFICATION</scope>
</reference>
<keyword evidence="4" id="KW-0597">Phosphoprotein</keyword>
<evidence type="ECO:0000256" key="7">
    <source>
        <dbReference type="ARBA" id="ARBA00022737"/>
    </source>
</evidence>
<dbReference type="SUPFAM" id="SSF54236">
    <property type="entry name" value="Ubiquitin-like"/>
    <property type="match status" value="1"/>
</dbReference>
<dbReference type="FunFam" id="2.30.30.140:FF:000068">
    <property type="entry name" value="E3 ubiquitin-protein ligase UHRF1 isoform 1"/>
    <property type="match status" value="1"/>
</dbReference>
<dbReference type="FunFam" id="3.30.40.10:FF:000066">
    <property type="entry name" value="E3 ubiquitin-protein ligase UHRF2 isoform X1"/>
    <property type="match status" value="1"/>
</dbReference>
<dbReference type="InterPro" id="IPR001965">
    <property type="entry name" value="Znf_PHD"/>
</dbReference>
<dbReference type="FunFam" id="2.30.280.10:FF:000001">
    <property type="entry name" value="E3 ubiquitin-protein ligase UHRF1 isoform 1"/>
    <property type="match status" value="1"/>
</dbReference>
<dbReference type="FunFam" id="2.30.30.1150:FF:000001">
    <property type="entry name" value="E3 ubiquitin-protein ligase UHRF2 isoform X1"/>
    <property type="match status" value="1"/>
</dbReference>
<feature type="region of interest" description="Disordered" evidence="20">
    <location>
        <begin position="661"/>
        <end position="708"/>
    </location>
</feature>
<evidence type="ECO:0000256" key="11">
    <source>
        <dbReference type="ARBA" id="ARBA00022853"/>
    </source>
</evidence>
<dbReference type="InterPro" id="IPR000626">
    <property type="entry name" value="Ubiquitin-like_dom"/>
</dbReference>
<dbReference type="SMART" id="SM00466">
    <property type="entry name" value="SRA"/>
    <property type="match status" value="1"/>
</dbReference>
<protein>
    <recommendedName>
        <fullName evidence="19">E3 ubiquitin-protein ligase UHRF</fullName>
        <ecNumber evidence="19">2.3.2.27</ecNumber>
    </recommendedName>
    <alternativeName>
        <fullName evidence="19">RING-type E3 ubiquitin transferase UHRF</fullName>
    </alternativeName>
    <alternativeName>
        <fullName evidence="19">Ubiquitin-like PHD and RING finger domain-containing protein</fullName>
    </alternativeName>
    <alternativeName>
        <fullName evidence="19">Ubiquitin-like-containing PHD and RING finger domains protein</fullName>
    </alternativeName>
</protein>
<evidence type="ECO:0000313" key="26">
    <source>
        <dbReference type="Proteomes" id="UP000694567"/>
    </source>
</evidence>
<comment type="catalytic activity">
    <reaction evidence="1 19">
        <text>S-ubiquitinyl-[E2 ubiquitin-conjugating enzyme]-L-cysteine + [acceptor protein]-L-lysine = [E2 ubiquitin-conjugating enzyme]-L-cysteine + N(6)-ubiquitinyl-[acceptor protein]-L-lysine.</text>
        <dbReference type="EC" id="2.3.2.27"/>
    </reaction>
</comment>
<evidence type="ECO:0000256" key="18">
    <source>
        <dbReference type="PROSITE-ProRule" id="PRU00358"/>
    </source>
</evidence>
<dbReference type="FunFam" id="3.10.20.90:FF:000143">
    <property type="entry name" value="E3 ubiquitin-protein ligase UHRF1 isoform 1"/>
    <property type="match status" value="1"/>
</dbReference>
<dbReference type="UniPathway" id="UPA00143"/>
<organism evidence="25 26">
    <name type="scientific">Bubo bubo</name>
    <name type="common">Eurasian eagle-owl</name>
    <name type="synonym">Strix bubo</name>
    <dbReference type="NCBI Taxonomy" id="30461"/>
    <lineage>
        <taxon>Eukaryota</taxon>
        <taxon>Metazoa</taxon>
        <taxon>Chordata</taxon>
        <taxon>Craniata</taxon>
        <taxon>Vertebrata</taxon>
        <taxon>Euteleostomi</taxon>
        <taxon>Archelosauria</taxon>
        <taxon>Archosauria</taxon>
        <taxon>Dinosauria</taxon>
        <taxon>Saurischia</taxon>
        <taxon>Theropoda</taxon>
        <taxon>Coelurosauria</taxon>
        <taxon>Aves</taxon>
        <taxon>Neognathae</taxon>
        <taxon>Neoaves</taxon>
        <taxon>Telluraves</taxon>
        <taxon>Strigiformes</taxon>
        <taxon>Strigidae</taxon>
        <taxon>Bubo</taxon>
    </lineage>
</organism>
<dbReference type="CDD" id="cd15616">
    <property type="entry name" value="PHD_UHRF1"/>
    <property type="match status" value="1"/>
</dbReference>
<dbReference type="GO" id="GO:0006950">
    <property type="term" value="P:response to stress"/>
    <property type="evidence" value="ECO:0007669"/>
    <property type="project" value="UniProtKB-ARBA"/>
</dbReference>
<feature type="domain" description="PHD-type" evidence="21">
    <location>
        <begin position="355"/>
        <end position="411"/>
    </location>
</feature>
<dbReference type="GO" id="GO:0042393">
    <property type="term" value="F:histone binding"/>
    <property type="evidence" value="ECO:0007669"/>
    <property type="project" value="UniProtKB-UniRule"/>
</dbReference>
<dbReference type="InterPro" id="IPR003105">
    <property type="entry name" value="SRA_YDG"/>
</dbReference>
<dbReference type="SMART" id="SM00184">
    <property type="entry name" value="RING"/>
    <property type="match status" value="2"/>
</dbReference>
<dbReference type="EC" id="2.3.2.27" evidence="19"/>
<dbReference type="GO" id="GO:0044027">
    <property type="term" value="P:negative regulation of gene expression via chromosomal CpG island methylation"/>
    <property type="evidence" value="ECO:0007669"/>
    <property type="project" value="TreeGrafter"/>
</dbReference>
<evidence type="ECO:0000256" key="16">
    <source>
        <dbReference type="ARBA" id="ARBA00023306"/>
    </source>
</evidence>
<evidence type="ECO:0000256" key="15">
    <source>
        <dbReference type="ARBA" id="ARBA00023242"/>
    </source>
</evidence>
<evidence type="ECO:0000256" key="8">
    <source>
        <dbReference type="ARBA" id="ARBA00022771"/>
    </source>
</evidence>
<dbReference type="SUPFAM" id="SSF88697">
    <property type="entry name" value="PUA domain-like"/>
    <property type="match status" value="1"/>
</dbReference>
<keyword evidence="13 19" id="KW-0238">DNA-binding</keyword>
<name>A0A8C0EQW9_BUBBB</name>
<evidence type="ECO:0000256" key="6">
    <source>
        <dbReference type="ARBA" id="ARBA00022723"/>
    </source>
</evidence>
<keyword evidence="8 17" id="KW-0863">Zinc-finger</keyword>
<dbReference type="InterPro" id="IPR047406">
    <property type="entry name" value="Ubl_UHRF1"/>
</dbReference>
<feature type="compositionally biased region" description="Polar residues" evidence="20">
    <location>
        <begin position="130"/>
        <end position="139"/>
    </location>
</feature>
<dbReference type="SUPFAM" id="SSF57850">
    <property type="entry name" value="RING/U-box"/>
    <property type="match status" value="1"/>
</dbReference>
<keyword evidence="7" id="KW-0677">Repeat</keyword>
<sequence>GRDPWGEGVRRDAAVRGGILRVSPPAGCSQGSPTGAMWIQVRTMDGKETHRVDSLSKLTKVEGLRLRIHEVFGVEPHRQRLFYRGKQMEDGHSLFDYSVGLNDIVQLLVRQSPAVLPAVSKEKDSELSDTDSGCGSGQSESDKSSHNGEGALELEGQPSTAAQPDWTDPGFGLYKINDLVDARDMNMGAWFEAQVVNVTRKKPTNESARSCTDPDQPTAIPEEDVIYHVKYEDYPENGVVELSSNDVRARARTILKWHQLEVGQVVMVNYNPDEPKERGFWYDAEILQKRETKMIKEINAKILLGDAGDSLNDCKIILVDEIYKIEEPGSACPISASPLKRQNGPVCKACKDNPNKTCRICACHICGGKQDPDKQLMCDECDMAFHIYCLNPPLSSIPDDEDWYCPECRNDASEVVLAGEKLKESKKKQKMASANSSSRRDWGKGMACVGRTKECTIVPSNHYGPIPGIPVGTMWKFRVQVSESGVHRPHVAGIHGRSNDGAYSLVLAGGYEDDIDHGNSFTYTGSGGRDLSGNKRTAEQSCDQKLTNMNRALALNCSAPINDKNGAEAKDWRAGKPVRVVRNVKGGKHSKYAPVEGNRYDGIYKVVKYWPETGKSGFLVWRYLLRRDDEEPAPWTKEGKDRMKKLGLTMQYPEGYLEAVANKDKEKENDGNDEFDTPGKRKRKRKSAGGEEKLTTSPTETPKKTKVEPYKLTSQQKSLIKSDEANEKLWNEVLEALKDGPVSMIQMFSLQKFLNKVEEAFLCICCQEVVFRPVTTVCQHNVCKDCLDRSFKADVYSCPACRYDLGKNYTMQVNETLQTILTQLFPGYGNGR</sequence>
<keyword evidence="26" id="KW-1185">Reference proteome</keyword>
<keyword evidence="6 19" id="KW-0479">Metal-binding</keyword>
<dbReference type="PROSITE" id="PS00518">
    <property type="entry name" value="ZF_RING_1"/>
    <property type="match status" value="1"/>
</dbReference>
<evidence type="ECO:0000259" key="24">
    <source>
        <dbReference type="PROSITE" id="PS51015"/>
    </source>
</evidence>
<dbReference type="PROSITE" id="PS50089">
    <property type="entry name" value="ZF_RING_2"/>
    <property type="match status" value="2"/>
</dbReference>
<dbReference type="Proteomes" id="UP000694567">
    <property type="component" value="Unplaced"/>
</dbReference>
<dbReference type="SUPFAM" id="SSF57903">
    <property type="entry name" value="FYVE/PHD zinc finger"/>
    <property type="match status" value="1"/>
</dbReference>
<dbReference type="PROSITE" id="PS51015">
    <property type="entry name" value="YDG"/>
    <property type="match status" value="1"/>
</dbReference>
<evidence type="ECO:0000256" key="13">
    <source>
        <dbReference type="ARBA" id="ARBA00023125"/>
    </source>
</evidence>
<dbReference type="AlphaFoldDB" id="A0A8C0EQW9"/>
<evidence type="ECO:0000256" key="17">
    <source>
        <dbReference type="PROSITE-ProRule" id="PRU00175"/>
    </source>
</evidence>